<evidence type="ECO:0000256" key="1">
    <source>
        <dbReference type="ARBA" id="ARBA00022723"/>
    </source>
</evidence>
<evidence type="ECO:0000259" key="5">
    <source>
        <dbReference type="PROSITE" id="PS50222"/>
    </source>
</evidence>
<dbReference type="RefSeq" id="WP_138863276.1">
    <property type="nucleotide sequence ID" value="NZ_VCPC01000002.1"/>
</dbReference>
<feature type="domain" description="EF-hand" evidence="5">
    <location>
        <begin position="112"/>
        <end position="147"/>
    </location>
</feature>
<dbReference type="EMBL" id="VCPC01000002">
    <property type="protein sequence ID" value="TMV12722.1"/>
    <property type="molecule type" value="Genomic_DNA"/>
</dbReference>
<dbReference type="Pfam" id="PF13499">
    <property type="entry name" value="EF-hand_7"/>
    <property type="match status" value="1"/>
</dbReference>
<dbReference type="Pfam" id="PF13202">
    <property type="entry name" value="EF-hand_5"/>
    <property type="match status" value="2"/>
</dbReference>
<feature type="domain" description="EF-hand" evidence="5">
    <location>
        <begin position="52"/>
        <end position="87"/>
    </location>
</feature>
<feature type="region of interest" description="Disordered" evidence="3">
    <location>
        <begin position="126"/>
        <end position="168"/>
    </location>
</feature>
<dbReference type="PROSITE" id="PS50222">
    <property type="entry name" value="EF_HAND_2"/>
    <property type="match status" value="2"/>
</dbReference>
<protein>
    <submittedName>
        <fullName evidence="6">EF-hand domain-containing protein</fullName>
    </submittedName>
</protein>
<name>A0ABY2X8M0_9RHOB</name>
<reference evidence="6 7" key="1">
    <citation type="submission" date="2019-05" db="EMBL/GenBank/DDBJ databases">
        <title>Marivita sp. nov. isolated from sea sediment.</title>
        <authorList>
            <person name="Kim W."/>
        </authorList>
    </citation>
    <scope>NUCLEOTIDE SEQUENCE [LARGE SCALE GENOMIC DNA]</scope>
    <source>
        <strain evidence="6 7">CAU 1492</strain>
    </source>
</reference>
<feature type="chain" id="PRO_5045306140" evidence="4">
    <location>
        <begin position="25"/>
        <end position="168"/>
    </location>
</feature>
<evidence type="ECO:0000256" key="4">
    <source>
        <dbReference type="SAM" id="SignalP"/>
    </source>
</evidence>
<proteinExistence type="predicted"/>
<keyword evidence="4" id="KW-0732">Signal</keyword>
<dbReference type="SUPFAM" id="SSF47473">
    <property type="entry name" value="EF-hand"/>
    <property type="match status" value="1"/>
</dbReference>
<dbReference type="SMART" id="SM00054">
    <property type="entry name" value="EFh"/>
    <property type="match status" value="4"/>
</dbReference>
<dbReference type="CDD" id="cd00051">
    <property type="entry name" value="EFh"/>
    <property type="match status" value="3"/>
</dbReference>
<evidence type="ECO:0000256" key="3">
    <source>
        <dbReference type="SAM" id="MobiDB-lite"/>
    </source>
</evidence>
<evidence type="ECO:0000313" key="7">
    <source>
        <dbReference type="Proteomes" id="UP001191082"/>
    </source>
</evidence>
<keyword evidence="1" id="KW-0479">Metal-binding</keyword>
<evidence type="ECO:0000313" key="6">
    <source>
        <dbReference type="EMBL" id="TMV12722.1"/>
    </source>
</evidence>
<keyword evidence="7" id="KW-1185">Reference proteome</keyword>
<keyword evidence="2" id="KW-0677">Repeat</keyword>
<organism evidence="6 7">
    <name type="scientific">Arenibacterium halophilum</name>
    <dbReference type="NCBI Taxonomy" id="2583821"/>
    <lineage>
        <taxon>Bacteria</taxon>
        <taxon>Pseudomonadati</taxon>
        <taxon>Pseudomonadota</taxon>
        <taxon>Alphaproteobacteria</taxon>
        <taxon>Rhodobacterales</taxon>
        <taxon>Paracoccaceae</taxon>
        <taxon>Arenibacterium</taxon>
    </lineage>
</organism>
<dbReference type="InterPro" id="IPR018247">
    <property type="entry name" value="EF_Hand_1_Ca_BS"/>
</dbReference>
<dbReference type="InterPro" id="IPR011992">
    <property type="entry name" value="EF-hand-dom_pair"/>
</dbReference>
<dbReference type="Proteomes" id="UP001191082">
    <property type="component" value="Unassembled WGS sequence"/>
</dbReference>
<feature type="signal peptide" evidence="4">
    <location>
        <begin position="1"/>
        <end position="24"/>
    </location>
</feature>
<accession>A0ABY2X8M0</accession>
<evidence type="ECO:0000256" key="2">
    <source>
        <dbReference type="ARBA" id="ARBA00022737"/>
    </source>
</evidence>
<gene>
    <name evidence="6" type="ORF">FGK64_07910</name>
</gene>
<sequence length="168" mass="17932">MTSKSIITTLLVAGLAVTGSTALARGEGDGSRHGMNFEALDADGNGEVTREEMRAAREGRFMEADADGDGKLSRDEMIAAAQERAAKRVDQMIKRFDTDGDGAVSAAELPQPDEKRAARMFDKIDADNSGGISAEEFAEAREMRRGHGKRHHKRGPGDAGEDSAPKAD</sequence>
<dbReference type="PROSITE" id="PS00018">
    <property type="entry name" value="EF_HAND_1"/>
    <property type="match status" value="1"/>
</dbReference>
<dbReference type="PANTHER" id="PTHR45942">
    <property type="entry name" value="PROTEIN PHOSPATASE 3 REGULATORY SUBUNIT B ALPHA ISOFORM TYPE 1"/>
    <property type="match status" value="1"/>
</dbReference>
<dbReference type="InterPro" id="IPR002048">
    <property type="entry name" value="EF_hand_dom"/>
</dbReference>
<comment type="caution">
    <text evidence="6">The sequence shown here is derived from an EMBL/GenBank/DDBJ whole genome shotgun (WGS) entry which is preliminary data.</text>
</comment>
<dbReference type="Gene3D" id="1.10.238.10">
    <property type="entry name" value="EF-hand"/>
    <property type="match status" value="2"/>
</dbReference>